<sequence>MRRALAGLTTRGRSFVAAGATAIACAVVLGERDLLRAGVLVLVLPLLCMLAVSRTRYRLACARRLEPARLPVGREARVDLRLENVSRLPSGLLMVEDRVPYALGGRARFVLDRIEPHGSRQLGYRIRSDVRGRYRVGPLTVRLADPFGMVELLRSFSLSDTLTVTPQIVPLPHSRLSGAWTGGGDSVARAVSAAGEDDVAPREYRHGDDLRRVHWRSTARHGELMVRREEQHFQSSGTLFLDTRRSAHWGEGLSGSFEQAVSATASIGVHLVRTGMSLRYVTDAGEALPGAPAEGTFEGLLLDALAVARRSTRGSLSAGLAALRGAHGGGPGGGPGGGREREGLVVAVFGALSAEEARSVAAMRRGTGTCVAVLVGGGPGNTDTPGNGGTGRPDTGRPDTGHTGSAAGLLRAAGWRVLPVRSAADLAQAWTTAGKAGEDFVRDGS</sequence>
<feature type="compositionally biased region" description="Gly residues" evidence="1">
    <location>
        <begin position="376"/>
        <end position="391"/>
    </location>
</feature>
<feature type="transmembrane region" description="Helical" evidence="2">
    <location>
        <begin position="12"/>
        <end position="29"/>
    </location>
</feature>
<evidence type="ECO:0000313" key="5">
    <source>
        <dbReference type="Proteomes" id="UP001569904"/>
    </source>
</evidence>
<protein>
    <submittedName>
        <fullName evidence="4">DUF58 domain-containing protein</fullName>
    </submittedName>
</protein>
<dbReference type="PANTHER" id="PTHR34351:SF1">
    <property type="entry name" value="SLR1927 PROTEIN"/>
    <property type="match status" value="1"/>
</dbReference>
<keyword evidence="2" id="KW-0472">Membrane</keyword>
<dbReference type="Proteomes" id="UP001569904">
    <property type="component" value="Unassembled WGS sequence"/>
</dbReference>
<evidence type="ECO:0000259" key="3">
    <source>
        <dbReference type="Pfam" id="PF01882"/>
    </source>
</evidence>
<evidence type="ECO:0000256" key="2">
    <source>
        <dbReference type="SAM" id="Phobius"/>
    </source>
</evidence>
<evidence type="ECO:0000313" key="4">
    <source>
        <dbReference type="EMBL" id="MFA1555157.1"/>
    </source>
</evidence>
<dbReference type="InterPro" id="IPR002881">
    <property type="entry name" value="DUF58"/>
</dbReference>
<dbReference type="Pfam" id="PF01882">
    <property type="entry name" value="DUF58"/>
    <property type="match status" value="1"/>
</dbReference>
<keyword evidence="5" id="KW-1185">Reference proteome</keyword>
<evidence type="ECO:0000256" key="1">
    <source>
        <dbReference type="SAM" id="MobiDB-lite"/>
    </source>
</evidence>
<keyword evidence="2" id="KW-1133">Transmembrane helix</keyword>
<gene>
    <name evidence="4" type="ORF">SM436_15820</name>
</gene>
<reference evidence="4 5" key="1">
    <citation type="submission" date="2023-11" db="EMBL/GenBank/DDBJ databases">
        <title>Actinomadura monticuli sp. nov., isolated from volcanic ash.</title>
        <authorList>
            <person name="Lee S.D."/>
            <person name="Yang H."/>
            <person name="Kim I.S."/>
        </authorList>
    </citation>
    <scope>NUCLEOTIDE SEQUENCE [LARGE SCALE GENOMIC DNA]</scope>
    <source>
        <strain evidence="4 5">DSM 45346</strain>
    </source>
</reference>
<keyword evidence="2" id="KW-0812">Transmembrane</keyword>
<feature type="region of interest" description="Disordered" evidence="1">
    <location>
        <begin position="376"/>
        <end position="406"/>
    </location>
</feature>
<accession>A0ABV4QZ18</accession>
<comment type="caution">
    <text evidence="4">The sequence shown here is derived from an EMBL/GenBank/DDBJ whole genome shotgun (WGS) entry which is preliminary data.</text>
</comment>
<dbReference type="PANTHER" id="PTHR34351">
    <property type="entry name" value="SLR1927 PROTEIN-RELATED"/>
    <property type="match status" value="1"/>
</dbReference>
<dbReference type="RefSeq" id="WP_371941886.1">
    <property type="nucleotide sequence ID" value="NZ_JAXCEH010000009.1"/>
</dbReference>
<proteinExistence type="predicted"/>
<dbReference type="PROSITE" id="PS51257">
    <property type="entry name" value="PROKAR_LIPOPROTEIN"/>
    <property type="match status" value="1"/>
</dbReference>
<feature type="domain" description="DUF58" evidence="3">
    <location>
        <begin position="202"/>
        <end position="325"/>
    </location>
</feature>
<feature type="transmembrane region" description="Helical" evidence="2">
    <location>
        <begin position="35"/>
        <end position="53"/>
    </location>
</feature>
<organism evidence="4 5">
    <name type="scientific">Actinomadura chokoriensis</name>
    <dbReference type="NCBI Taxonomy" id="454156"/>
    <lineage>
        <taxon>Bacteria</taxon>
        <taxon>Bacillati</taxon>
        <taxon>Actinomycetota</taxon>
        <taxon>Actinomycetes</taxon>
        <taxon>Streptosporangiales</taxon>
        <taxon>Thermomonosporaceae</taxon>
        <taxon>Actinomadura</taxon>
    </lineage>
</organism>
<name>A0ABV4QZ18_9ACTN</name>
<dbReference type="EMBL" id="JAXCEH010000009">
    <property type="protein sequence ID" value="MFA1555157.1"/>
    <property type="molecule type" value="Genomic_DNA"/>
</dbReference>